<evidence type="ECO:0000256" key="4">
    <source>
        <dbReference type="RuleBase" id="RU361235"/>
    </source>
</evidence>
<keyword evidence="3 4" id="KW-0378">Hydrolase</keyword>
<protein>
    <recommendedName>
        <fullName evidence="4">Carboxylic ester hydrolase</fullName>
        <ecNumber evidence="4">3.1.1.-</ecNumber>
    </recommendedName>
</protein>
<reference evidence="6 7" key="1">
    <citation type="submission" date="2023-07" db="EMBL/GenBank/DDBJ databases">
        <title>Sequencing the genomes of 1000 actinobacteria strains.</title>
        <authorList>
            <person name="Klenk H.-P."/>
        </authorList>
    </citation>
    <scope>NUCLEOTIDE SEQUENCE [LARGE SCALE GENOMIC DNA]</scope>
    <source>
        <strain evidence="6 7">GD13</strain>
    </source>
</reference>
<feature type="domain" description="Carboxylesterase type B" evidence="5">
    <location>
        <begin position="2"/>
        <end position="453"/>
    </location>
</feature>
<dbReference type="InterPro" id="IPR002168">
    <property type="entry name" value="Lipase_GDXG_HIS_AS"/>
</dbReference>
<name>A0ABT9NUL6_9ACTN</name>
<evidence type="ECO:0000256" key="3">
    <source>
        <dbReference type="ARBA" id="ARBA00022801"/>
    </source>
</evidence>
<comment type="similarity">
    <text evidence="1 4">Belongs to the type-B carboxylesterase/lipase family.</text>
</comment>
<dbReference type="PROSITE" id="PS01173">
    <property type="entry name" value="LIPASE_GDXG_HIS"/>
    <property type="match status" value="1"/>
</dbReference>
<proteinExistence type="inferred from homology"/>
<dbReference type="SUPFAM" id="SSF53474">
    <property type="entry name" value="alpha/beta-Hydrolases"/>
    <property type="match status" value="1"/>
</dbReference>
<evidence type="ECO:0000313" key="6">
    <source>
        <dbReference type="EMBL" id="MDP9823996.1"/>
    </source>
</evidence>
<evidence type="ECO:0000256" key="2">
    <source>
        <dbReference type="ARBA" id="ARBA00010515"/>
    </source>
</evidence>
<keyword evidence="7" id="KW-1185">Reference proteome</keyword>
<evidence type="ECO:0000313" key="7">
    <source>
        <dbReference type="Proteomes" id="UP001240447"/>
    </source>
</evidence>
<sequence>MEPVVQTRQGRVRGTVEDGVARYLGIPYAASPVGERRFAAPVPPDPWDGERAALEFGPTPPSPGYSPPYARILHQPSIPGDDWLTLNVWTPDNAAGLPVMVWIHGGAFTMGNSAAGMYDGSAFARDGVVLVTINYRLGVDGFGYLPDAPAPVNRGLLDQVAALEWVRDNIAAFGGDPDRVTIFGESAGAMSVVSLMAMPSARGLFAGAVAQSGAAQAAATPEDAARVTDEVARQLGVEPRATEIAAVGIKELNAAQNAAGNAVSAAPKEYGESIAAAQMAFVPVVDGEILPEHPLAAIRSGSAQQVPLLTGTTTEEYRFFLVPEGLVDEITDARLAKMAQARGVPDEIIAVYRANRPDATPADVAVALLSDAFFRLPALDLVDAHDGPAWVYEFAWQNPHLGLGAAHAMEIPFVFDTLRAPHAADLAGPQAPQTLADTMHAAWVRFARDGDPGWATYDVERPVMVFRETNSAVVEDPRGDERMAWR</sequence>
<dbReference type="Proteomes" id="UP001240447">
    <property type="component" value="Unassembled WGS sequence"/>
</dbReference>
<comment type="caution">
    <text evidence="6">The sequence shown here is derived from an EMBL/GenBank/DDBJ whole genome shotgun (WGS) entry which is preliminary data.</text>
</comment>
<comment type="similarity">
    <text evidence="2">Belongs to the 'GDXG' lipolytic enzyme family.</text>
</comment>
<dbReference type="InterPro" id="IPR050309">
    <property type="entry name" value="Type-B_Carboxylest/Lipase"/>
</dbReference>
<organism evidence="6 7">
    <name type="scientific">Nocardioides massiliensis</name>
    <dbReference type="NCBI Taxonomy" id="1325935"/>
    <lineage>
        <taxon>Bacteria</taxon>
        <taxon>Bacillati</taxon>
        <taxon>Actinomycetota</taxon>
        <taxon>Actinomycetes</taxon>
        <taxon>Propionibacteriales</taxon>
        <taxon>Nocardioidaceae</taxon>
        <taxon>Nocardioides</taxon>
    </lineage>
</organism>
<dbReference type="Gene3D" id="3.40.50.1820">
    <property type="entry name" value="alpha/beta hydrolase"/>
    <property type="match status" value="1"/>
</dbReference>
<dbReference type="InterPro" id="IPR019826">
    <property type="entry name" value="Carboxylesterase_B_AS"/>
</dbReference>
<accession>A0ABT9NUL6</accession>
<dbReference type="Pfam" id="PF00135">
    <property type="entry name" value="COesterase"/>
    <property type="match status" value="1"/>
</dbReference>
<dbReference type="EMBL" id="JAUSQM010000001">
    <property type="protein sequence ID" value="MDP9823996.1"/>
    <property type="molecule type" value="Genomic_DNA"/>
</dbReference>
<gene>
    <name evidence="6" type="ORF">J2S59_003805</name>
</gene>
<dbReference type="InterPro" id="IPR002018">
    <property type="entry name" value="CarbesteraseB"/>
</dbReference>
<dbReference type="PANTHER" id="PTHR11559">
    <property type="entry name" value="CARBOXYLESTERASE"/>
    <property type="match status" value="1"/>
</dbReference>
<dbReference type="GO" id="GO:0016787">
    <property type="term" value="F:hydrolase activity"/>
    <property type="evidence" value="ECO:0007669"/>
    <property type="project" value="UniProtKB-KW"/>
</dbReference>
<evidence type="ECO:0000256" key="1">
    <source>
        <dbReference type="ARBA" id="ARBA00005964"/>
    </source>
</evidence>
<dbReference type="EC" id="3.1.1.-" evidence="4"/>
<evidence type="ECO:0000259" key="5">
    <source>
        <dbReference type="Pfam" id="PF00135"/>
    </source>
</evidence>
<dbReference type="PROSITE" id="PS00122">
    <property type="entry name" value="CARBOXYLESTERASE_B_1"/>
    <property type="match status" value="1"/>
</dbReference>
<dbReference type="RefSeq" id="WP_068121292.1">
    <property type="nucleotide sequence ID" value="NZ_CCXJ01000354.1"/>
</dbReference>
<dbReference type="InterPro" id="IPR029058">
    <property type="entry name" value="AB_hydrolase_fold"/>
</dbReference>